<dbReference type="EMBL" id="CP042434">
    <property type="protein sequence ID" value="QEC74293.1"/>
    <property type="molecule type" value="Genomic_DNA"/>
</dbReference>
<evidence type="ECO:0000313" key="7">
    <source>
        <dbReference type="Proteomes" id="UP000321291"/>
    </source>
</evidence>
<dbReference type="OrthoDB" id="9805913at2"/>
<protein>
    <submittedName>
        <fullName evidence="6">Type II toxin-antitoxin system HipA family toxin</fullName>
    </submittedName>
</protein>
<dbReference type="InterPro" id="IPR012893">
    <property type="entry name" value="HipA-like_C"/>
</dbReference>
<dbReference type="GO" id="GO:0005829">
    <property type="term" value="C:cytosol"/>
    <property type="evidence" value="ECO:0007669"/>
    <property type="project" value="TreeGrafter"/>
</dbReference>
<dbReference type="KEGG" id="agi:FSB73_14250"/>
<dbReference type="Pfam" id="PF13657">
    <property type="entry name" value="Couple_hipA"/>
    <property type="match status" value="1"/>
</dbReference>
<evidence type="ECO:0000256" key="2">
    <source>
        <dbReference type="ARBA" id="ARBA00022679"/>
    </source>
</evidence>
<reference evidence="6 7" key="1">
    <citation type="journal article" date="2017" name="Int. J. Syst. Evol. Microbiol.">
        <title>Arachidicoccus ginsenosidivorans sp. nov., with ginsenoside-converting activity isolated from ginseng cultivating soil.</title>
        <authorList>
            <person name="Siddiqi M.Z."/>
            <person name="Aslam Z."/>
            <person name="Im W.T."/>
        </authorList>
    </citation>
    <scope>NUCLEOTIDE SEQUENCE [LARGE SCALE GENOMIC DNA]</scope>
    <source>
        <strain evidence="6 7">Gsoil 809</strain>
    </source>
</reference>
<dbReference type="AlphaFoldDB" id="A0A5B8VSN3"/>
<feature type="domain" description="HipA-like C-terminal" evidence="4">
    <location>
        <begin position="180"/>
        <end position="396"/>
    </location>
</feature>
<organism evidence="6 7">
    <name type="scientific">Arachidicoccus ginsenosidivorans</name>
    <dbReference type="NCBI Taxonomy" id="496057"/>
    <lineage>
        <taxon>Bacteria</taxon>
        <taxon>Pseudomonadati</taxon>
        <taxon>Bacteroidota</taxon>
        <taxon>Chitinophagia</taxon>
        <taxon>Chitinophagales</taxon>
        <taxon>Chitinophagaceae</taxon>
        <taxon>Arachidicoccus</taxon>
    </lineage>
</organism>
<dbReference type="Gene3D" id="1.10.1070.20">
    <property type="match status" value="1"/>
</dbReference>
<evidence type="ECO:0000256" key="1">
    <source>
        <dbReference type="ARBA" id="ARBA00010164"/>
    </source>
</evidence>
<dbReference type="InterPro" id="IPR052028">
    <property type="entry name" value="HipA_Ser/Thr_kinase"/>
</dbReference>
<dbReference type="PANTHER" id="PTHR37419">
    <property type="entry name" value="SERINE/THREONINE-PROTEIN KINASE TOXIN HIPA"/>
    <property type="match status" value="1"/>
</dbReference>
<dbReference type="Pfam" id="PF07804">
    <property type="entry name" value="HipA_C"/>
    <property type="match status" value="1"/>
</dbReference>
<evidence type="ECO:0000259" key="4">
    <source>
        <dbReference type="Pfam" id="PF07804"/>
    </source>
</evidence>
<proteinExistence type="inferred from homology"/>
<feature type="domain" description="HipA N-terminal subdomain 1" evidence="5">
    <location>
        <begin position="16"/>
        <end position="123"/>
    </location>
</feature>
<comment type="similarity">
    <text evidence="1">Belongs to the HipA Ser/Thr kinase family.</text>
</comment>
<dbReference type="GO" id="GO:0004674">
    <property type="term" value="F:protein serine/threonine kinase activity"/>
    <property type="evidence" value="ECO:0007669"/>
    <property type="project" value="TreeGrafter"/>
</dbReference>
<accession>A0A5B8VSN3</accession>
<keyword evidence="2" id="KW-0808">Transferase</keyword>
<keyword evidence="7" id="KW-1185">Reference proteome</keyword>
<dbReference type="PANTHER" id="PTHR37419:SF8">
    <property type="entry name" value="TOXIN YJJJ"/>
    <property type="match status" value="1"/>
</dbReference>
<gene>
    <name evidence="6" type="ORF">FSB73_14250</name>
</gene>
<dbReference type="InterPro" id="IPR017508">
    <property type="entry name" value="HipA_N1"/>
</dbReference>
<evidence type="ECO:0000313" key="6">
    <source>
        <dbReference type="EMBL" id="QEC74293.1"/>
    </source>
</evidence>
<sequence length="423" mass="48016">MKTSLSVKYDTGSIGSIGNLLWNTKNKQDAFTYNPLFVEQQIDLAPIQMSIQAPRTQQQLPWPAHDDKLYRSLPPMIADALPDYYGHALYKAWLNANKIYKSKHCPLDLLAFIGNSAIGALEFEPDDGLTEKKVSKPAMTIDLPALSLFSQKVLREKIVPSINKDNAHYWQQIMATSIFAGGRQPKAIIGIGEKIGQILSANGSLPEGYQPYLLKFEQDQNYPATKLEYIYYKIARLAGISIMDSRLLTIENSTHFLTKRFDRNGMEKIHTQTLAAMAPHVKSYEGIFEVMHQLKLPASDFKQQYLRMVFNVVMRNVDDHNKNFSFCMDKTHNWQLSPAYDQVFSLNLSAPHYTNRHSLTVCGKNEHITKNDLEKVALQNNIQHYKTLIDQVIDAASHFAAYAKELGLPEDLIRAIQSQHTLA</sequence>
<name>A0A5B8VSN3_9BACT</name>
<evidence type="ECO:0000256" key="3">
    <source>
        <dbReference type="ARBA" id="ARBA00022777"/>
    </source>
</evidence>
<keyword evidence="3" id="KW-0418">Kinase</keyword>
<dbReference type="Proteomes" id="UP000321291">
    <property type="component" value="Chromosome"/>
</dbReference>
<evidence type="ECO:0000259" key="5">
    <source>
        <dbReference type="Pfam" id="PF13657"/>
    </source>
</evidence>